<proteinExistence type="predicted"/>
<keyword evidence="3" id="KW-1185">Reference proteome</keyword>
<comment type="caution">
    <text evidence="2">The sequence shown here is derived from an EMBL/GenBank/DDBJ whole genome shotgun (WGS) entry which is preliminary data.</text>
</comment>
<dbReference type="EMBL" id="JAIWOZ010000002">
    <property type="protein sequence ID" value="KAH6608667.1"/>
    <property type="molecule type" value="Genomic_DNA"/>
</dbReference>
<reference evidence="2" key="1">
    <citation type="submission" date="2021-08" db="EMBL/GenBank/DDBJ databases">
        <title>Chromosome-Level Trichoderma cornu-damae using Hi-C Data.</title>
        <authorList>
            <person name="Kim C.S."/>
        </authorList>
    </citation>
    <scope>NUCLEOTIDE SEQUENCE</scope>
    <source>
        <strain evidence="2">KA19-0412C</strain>
    </source>
</reference>
<sequence length="162" mass="17010">MKKDGGLPLPRWALSCPAAAPPILTYDQPSLEPISHLSGAGSLNSSAPRLDRTFGEACSPEGQWNCMTTSWQRCASGTWSAVVQCAAGTICQPSSLTDYITIEHEPSANDGHDYGHGHADDGRADSDGGKDGKKSLGLRGSPSLVLLLAALATGVSWWSLFL</sequence>
<organism evidence="2 3">
    <name type="scientific">Trichoderma cornu-damae</name>
    <dbReference type="NCBI Taxonomy" id="654480"/>
    <lineage>
        <taxon>Eukaryota</taxon>
        <taxon>Fungi</taxon>
        <taxon>Dikarya</taxon>
        <taxon>Ascomycota</taxon>
        <taxon>Pezizomycotina</taxon>
        <taxon>Sordariomycetes</taxon>
        <taxon>Hypocreomycetidae</taxon>
        <taxon>Hypocreales</taxon>
        <taxon>Hypocreaceae</taxon>
        <taxon>Trichoderma</taxon>
    </lineage>
</organism>
<evidence type="ECO:0000256" key="1">
    <source>
        <dbReference type="SAM" id="MobiDB-lite"/>
    </source>
</evidence>
<gene>
    <name evidence="2" type="ORF">Trco_002013</name>
</gene>
<dbReference type="AlphaFoldDB" id="A0A9P8QU89"/>
<evidence type="ECO:0000313" key="3">
    <source>
        <dbReference type="Proteomes" id="UP000827724"/>
    </source>
</evidence>
<dbReference type="Proteomes" id="UP000827724">
    <property type="component" value="Unassembled WGS sequence"/>
</dbReference>
<dbReference type="OrthoDB" id="2342176at2759"/>
<feature type="region of interest" description="Disordered" evidence="1">
    <location>
        <begin position="107"/>
        <end position="134"/>
    </location>
</feature>
<accession>A0A9P8QU89</accession>
<name>A0A9P8QU89_9HYPO</name>
<evidence type="ECO:0000313" key="2">
    <source>
        <dbReference type="EMBL" id="KAH6608667.1"/>
    </source>
</evidence>
<protein>
    <submittedName>
        <fullName evidence="2">Uncharacterized protein</fullName>
    </submittedName>
</protein>